<keyword evidence="11" id="KW-1185">Reference proteome</keyword>
<name>A0ABW4ZHB9_9SPHI</name>
<comment type="similarity">
    <text evidence="2 7">Belongs to the cytochrome c oxidase subunit 3 family.</text>
</comment>
<dbReference type="InterPro" id="IPR013833">
    <property type="entry name" value="Cyt_c_oxidase_su3_a-hlx"/>
</dbReference>
<evidence type="ECO:0000256" key="5">
    <source>
        <dbReference type="ARBA" id="ARBA00022989"/>
    </source>
</evidence>
<keyword evidence="5 8" id="KW-1133">Transmembrane helix</keyword>
<evidence type="ECO:0000256" key="8">
    <source>
        <dbReference type="SAM" id="Phobius"/>
    </source>
</evidence>
<dbReference type="RefSeq" id="WP_255899892.1">
    <property type="nucleotide sequence ID" value="NZ_JAFMZO010000001.1"/>
</dbReference>
<dbReference type="Gene3D" id="1.20.120.80">
    <property type="entry name" value="Cytochrome c oxidase, subunit III, four-helix bundle"/>
    <property type="match status" value="1"/>
</dbReference>
<dbReference type="InterPro" id="IPR000298">
    <property type="entry name" value="Cyt_c_oxidase-like_su3"/>
</dbReference>
<feature type="transmembrane region" description="Helical" evidence="8">
    <location>
        <begin position="65"/>
        <end position="82"/>
    </location>
</feature>
<comment type="subcellular location">
    <subcellularLocation>
        <location evidence="1 7">Cell membrane</location>
        <topology evidence="1 7">Multi-pass membrane protein</topology>
    </subcellularLocation>
</comment>
<evidence type="ECO:0000256" key="2">
    <source>
        <dbReference type="ARBA" id="ARBA00010581"/>
    </source>
</evidence>
<keyword evidence="4 7" id="KW-0812">Transmembrane</keyword>
<evidence type="ECO:0000256" key="4">
    <source>
        <dbReference type="ARBA" id="ARBA00022692"/>
    </source>
</evidence>
<dbReference type="CDD" id="cd00386">
    <property type="entry name" value="Heme_Cu_Oxidase_III_like"/>
    <property type="match status" value="1"/>
</dbReference>
<protein>
    <submittedName>
        <fullName evidence="10">Heme-copper oxidase subunit III</fullName>
    </submittedName>
</protein>
<evidence type="ECO:0000313" key="10">
    <source>
        <dbReference type="EMBL" id="MFD2161219.1"/>
    </source>
</evidence>
<evidence type="ECO:0000256" key="1">
    <source>
        <dbReference type="ARBA" id="ARBA00004651"/>
    </source>
</evidence>
<evidence type="ECO:0000256" key="7">
    <source>
        <dbReference type="RuleBase" id="RU003376"/>
    </source>
</evidence>
<feature type="transmembrane region" description="Helical" evidence="8">
    <location>
        <begin position="178"/>
        <end position="196"/>
    </location>
</feature>
<dbReference type="EMBL" id="JBHUHZ010000001">
    <property type="protein sequence ID" value="MFD2161219.1"/>
    <property type="molecule type" value="Genomic_DNA"/>
</dbReference>
<organism evidence="10 11">
    <name type="scientific">Paradesertivirga mongoliensis</name>
    <dbReference type="NCBI Taxonomy" id="2100740"/>
    <lineage>
        <taxon>Bacteria</taxon>
        <taxon>Pseudomonadati</taxon>
        <taxon>Bacteroidota</taxon>
        <taxon>Sphingobacteriia</taxon>
        <taxon>Sphingobacteriales</taxon>
        <taxon>Sphingobacteriaceae</taxon>
        <taxon>Paradesertivirga</taxon>
    </lineage>
</organism>
<comment type="caution">
    <text evidence="10">The sequence shown here is derived from an EMBL/GenBank/DDBJ whole genome shotgun (WGS) entry which is preliminary data.</text>
</comment>
<accession>A0ABW4ZHB9</accession>
<dbReference type="PROSITE" id="PS50253">
    <property type="entry name" value="COX3"/>
    <property type="match status" value="1"/>
</dbReference>
<evidence type="ECO:0000256" key="3">
    <source>
        <dbReference type="ARBA" id="ARBA00022475"/>
    </source>
</evidence>
<feature type="transmembrane region" description="Helical" evidence="8">
    <location>
        <begin position="23"/>
        <end position="45"/>
    </location>
</feature>
<dbReference type="PANTHER" id="PTHR11403:SF2">
    <property type="entry name" value="CYTOCHROME BO(3) UBIQUINOL OXIDASE SUBUNIT 3"/>
    <property type="match status" value="1"/>
</dbReference>
<dbReference type="InterPro" id="IPR024791">
    <property type="entry name" value="Cyt_c/ubiquinol_Oxase_su3"/>
</dbReference>
<proteinExistence type="inferred from homology"/>
<dbReference type="Pfam" id="PF00510">
    <property type="entry name" value="COX3"/>
    <property type="match status" value="1"/>
</dbReference>
<feature type="transmembrane region" description="Helical" evidence="8">
    <location>
        <begin position="134"/>
        <end position="157"/>
    </location>
</feature>
<sequence length="198" mass="23002">MTTYSMAQKPFENDRENLKAKKFMMWLFLVSSFIYFAGLTSGFIVYTAEDPSRGINTILPDVFKYSTGVIILSSLTMHLAYLAGKKLQFRMQNLYLLITAVLGLFFFVFQFQGWGLLFNRGVVFSGNPNASQSFIYVFIASHLLHIAVGMILLLRAVRLKFSRIDPVRNTFRLEITSIFWHFIDILWIYLYVFLLLNQ</sequence>
<dbReference type="InterPro" id="IPR035973">
    <property type="entry name" value="Cyt_c_oxidase_su3-like_sf"/>
</dbReference>
<gene>
    <name evidence="10" type="ORF">ACFSJU_02385</name>
</gene>
<feature type="domain" description="Heme-copper oxidase subunit III family profile" evidence="9">
    <location>
        <begin position="1"/>
        <end position="198"/>
    </location>
</feature>
<feature type="transmembrane region" description="Helical" evidence="8">
    <location>
        <begin position="94"/>
        <end position="114"/>
    </location>
</feature>
<dbReference type="Proteomes" id="UP001597387">
    <property type="component" value="Unassembled WGS sequence"/>
</dbReference>
<keyword evidence="6 8" id="KW-0472">Membrane</keyword>
<evidence type="ECO:0000259" key="9">
    <source>
        <dbReference type="PROSITE" id="PS50253"/>
    </source>
</evidence>
<dbReference type="SUPFAM" id="SSF81452">
    <property type="entry name" value="Cytochrome c oxidase subunit III-like"/>
    <property type="match status" value="1"/>
</dbReference>
<keyword evidence="3" id="KW-1003">Cell membrane</keyword>
<reference evidence="11" key="1">
    <citation type="journal article" date="2019" name="Int. J. Syst. Evol. Microbiol.">
        <title>The Global Catalogue of Microorganisms (GCM) 10K type strain sequencing project: providing services to taxonomists for standard genome sequencing and annotation.</title>
        <authorList>
            <consortium name="The Broad Institute Genomics Platform"/>
            <consortium name="The Broad Institute Genome Sequencing Center for Infectious Disease"/>
            <person name="Wu L."/>
            <person name="Ma J."/>
        </authorList>
    </citation>
    <scope>NUCLEOTIDE SEQUENCE [LARGE SCALE GENOMIC DNA]</scope>
    <source>
        <strain evidence="11">KCTC 42217</strain>
    </source>
</reference>
<dbReference type="PANTHER" id="PTHR11403">
    <property type="entry name" value="CYTOCHROME C OXIDASE SUBUNIT III"/>
    <property type="match status" value="1"/>
</dbReference>
<evidence type="ECO:0000313" key="11">
    <source>
        <dbReference type="Proteomes" id="UP001597387"/>
    </source>
</evidence>
<evidence type="ECO:0000256" key="6">
    <source>
        <dbReference type="ARBA" id="ARBA00023136"/>
    </source>
</evidence>